<feature type="compositionally biased region" description="Basic and acidic residues" evidence="1">
    <location>
        <begin position="233"/>
        <end position="242"/>
    </location>
</feature>
<dbReference type="EMBL" id="AL360354">
    <property type="protein sequence ID" value="CAB96693.1"/>
    <property type="molecule type" value="Genomic_DNA"/>
</dbReference>
<dbReference type="InterPro" id="IPR008780">
    <property type="entry name" value="Plasmodium_Vir"/>
</dbReference>
<dbReference type="AlphaFoldDB" id="Q9N8A2"/>
<dbReference type="VEuPathDB" id="PlasmoDB:PVPAM_060005300"/>
<proteinExistence type="predicted"/>
<dbReference type="VEuPathDB" id="PlasmoDB:PVX_184285"/>
<dbReference type="Pfam" id="PF05795">
    <property type="entry name" value="Plasmodium_Vir"/>
    <property type="match status" value="1"/>
</dbReference>
<accession>Q9N8A2</accession>
<evidence type="ECO:0000256" key="1">
    <source>
        <dbReference type="SAM" id="MobiDB-lite"/>
    </source>
</evidence>
<organism evidence="2">
    <name type="scientific">Plasmodium vivax</name>
    <name type="common">malaria parasite P. vivax</name>
    <dbReference type="NCBI Taxonomy" id="5855"/>
    <lineage>
        <taxon>Eukaryota</taxon>
        <taxon>Sar</taxon>
        <taxon>Alveolata</taxon>
        <taxon>Apicomplexa</taxon>
        <taxon>Aconoidasida</taxon>
        <taxon>Haemosporida</taxon>
        <taxon>Plasmodiidae</taxon>
        <taxon>Plasmodium</taxon>
        <taxon>Plasmodium (Plasmodium)</taxon>
    </lineage>
</organism>
<dbReference type="VEuPathDB" id="PlasmoDB:PVW1_110005700"/>
<protein>
    <submittedName>
        <fullName evidence="2">Vir4 protein</fullName>
    </submittedName>
</protein>
<reference evidence="2" key="1">
    <citation type="submission" date="2000-06" db="EMBL/GenBank/DDBJ databases">
        <authorList>
            <person name="Oliver K."/>
            <person name="Bowman S."/>
            <person name="Hall N."/>
            <person name="Quail M."/>
            <person name="Rajandream M.A."/>
            <person name="Harris D."/>
            <person name="del Portillo H.A."/>
            <person name="Lanzer M."/>
            <person name="Barrell B.G."/>
        </authorList>
    </citation>
    <scope>NUCLEOTIDE SEQUENCE</scope>
</reference>
<evidence type="ECO:0000313" key="2">
    <source>
        <dbReference type="EMBL" id="CAB96693.1"/>
    </source>
</evidence>
<sequence>MTEKDYFGKLISVIETISSDFNSEKFYNYLNNYDDLNKYYPYCTSLNPKSKDIKYTNLRILCAQLVKYLKTTYTTLNKGDLKYDDCILLNYWIYSRLVNILGTEDKTVIAPIFGKLVRIWNSIVANPLYTSPYNKCMPDSIIPTQNDWRKRKELYDYCVNYDTIKNTLPYFDQMCPKYWNYVESHTSLFKYFKTLCSKSSDQCPEFYNECNQYDPNVVLRTFSCNETMAKKKAEETSEKDKLQLQGGRSAGQEANHGMRTNPEFSSGGSHLTRDGTHPATQTGNILLGVVATSITSGALYRFTPLGNMLRNGFGRNNHNMRNMHGGEYGLFDYAPESYNPFTGGGEEHYIGYHPA</sequence>
<dbReference type="VEuPathDB" id="PlasmoDB:PVP01_0006010"/>
<feature type="region of interest" description="Disordered" evidence="1">
    <location>
        <begin position="233"/>
        <end position="279"/>
    </location>
</feature>
<gene>
    <name evidence="2" type="primary">vir4</name>
</gene>
<name>Q9N8A2_PLAVI</name>